<gene>
    <name evidence="1" type="ORF">DFH07DRAFT_738600</name>
</gene>
<protein>
    <submittedName>
        <fullName evidence="1">Uncharacterized protein</fullName>
    </submittedName>
</protein>
<accession>A0AAD7NJY8</accession>
<dbReference type="EMBL" id="JARJLG010000039">
    <property type="protein sequence ID" value="KAJ7764053.1"/>
    <property type="molecule type" value="Genomic_DNA"/>
</dbReference>
<keyword evidence="2" id="KW-1185">Reference proteome</keyword>
<dbReference type="AlphaFoldDB" id="A0AAD7NJY8"/>
<reference evidence="1" key="1">
    <citation type="submission" date="2023-03" db="EMBL/GenBank/DDBJ databases">
        <title>Massive genome expansion in bonnet fungi (Mycena s.s.) driven by repeated elements and novel gene families across ecological guilds.</title>
        <authorList>
            <consortium name="Lawrence Berkeley National Laboratory"/>
            <person name="Harder C.B."/>
            <person name="Miyauchi S."/>
            <person name="Viragh M."/>
            <person name="Kuo A."/>
            <person name="Thoen E."/>
            <person name="Andreopoulos B."/>
            <person name="Lu D."/>
            <person name="Skrede I."/>
            <person name="Drula E."/>
            <person name="Henrissat B."/>
            <person name="Morin E."/>
            <person name="Kohler A."/>
            <person name="Barry K."/>
            <person name="LaButti K."/>
            <person name="Morin E."/>
            <person name="Salamov A."/>
            <person name="Lipzen A."/>
            <person name="Mereny Z."/>
            <person name="Hegedus B."/>
            <person name="Baldrian P."/>
            <person name="Stursova M."/>
            <person name="Weitz H."/>
            <person name="Taylor A."/>
            <person name="Grigoriev I.V."/>
            <person name="Nagy L.G."/>
            <person name="Martin F."/>
            <person name="Kauserud H."/>
        </authorList>
    </citation>
    <scope>NUCLEOTIDE SEQUENCE</scope>
    <source>
        <strain evidence="1">CBHHK188m</strain>
    </source>
</reference>
<sequence>FVFPAIASTGQLKIGECTSRSGFESFLDDVVERSGVMKGRNGQLTTHCFGRGGARYRFLWAERKLSLKAVKWWGGWSSNENVSLVSYFPQPSLPDARCTYRLGLLCGICSTSSWHMRRASLIS</sequence>
<dbReference type="Proteomes" id="UP001215280">
    <property type="component" value="Unassembled WGS sequence"/>
</dbReference>
<evidence type="ECO:0000313" key="1">
    <source>
        <dbReference type="EMBL" id="KAJ7764053.1"/>
    </source>
</evidence>
<comment type="caution">
    <text evidence="1">The sequence shown here is derived from an EMBL/GenBank/DDBJ whole genome shotgun (WGS) entry which is preliminary data.</text>
</comment>
<proteinExistence type="predicted"/>
<feature type="non-terminal residue" evidence="1">
    <location>
        <position position="1"/>
    </location>
</feature>
<name>A0AAD7NJY8_9AGAR</name>
<evidence type="ECO:0000313" key="2">
    <source>
        <dbReference type="Proteomes" id="UP001215280"/>
    </source>
</evidence>
<organism evidence="1 2">
    <name type="scientific">Mycena maculata</name>
    <dbReference type="NCBI Taxonomy" id="230809"/>
    <lineage>
        <taxon>Eukaryota</taxon>
        <taxon>Fungi</taxon>
        <taxon>Dikarya</taxon>
        <taxon>Basidiomycota</taxon>
        <taxon>Agaricomycotina</taxon>
        <taxon>Agaricomycetes</taxon>
        <taxon>Agaricomycetidae</taxon>
        <taxon>Agaricales</taxon>
        <taxon>Marasmiineae</taxon>
        <taxon>Mycenaceae</taxon>
        <taxon>Mycena</taxon>
    </lineage>
</organism>